<feature type="compositionally biased region" description="Acidic residues" evidence="1">
    <location>
        <begin position="82"/>
        <end position="92"/>
    </location>
</feature>
<dbReference type="OrthoDB" id="4364638at2759"/>
<dbReference type="GeneID" id="8108404"/>
<dbReference type="RefSeq" id="XP_002485747.1">
    <property type="nucleotide sequence ID" value="XM_002485702.1"/>
</dbReference>
<proteinExistence type="predicted"/>
<feature type="non-terminal residue" evidence="2">
    <location>
        <position position="1"/>
    </location>
</feature>
<dbReference type="VEuPathDB" id="FungiDB:TSTA_097650"/>
<dbReference type="PhylomeDB" id="B8MLZ7"/>
<feature type="non-terminal residue" evidence="2">
    <location>
        <position position="124"/>
    </location>
</feature>
<feature type="region of interest" description="Disordered" evidence="1">
    <location>
        <begin position="81"/>
        <end position="106"/>
    </location>
</feature>
<organism evidence="2 3">
    <name type="scientific">Talaromyces stipitatus (strain ATCC 10500 / CBS 375.48 / QM 6759 / NRRL 1006)</name>
    <name type="common">Penicillium stipitatum</name>
    <dbReference type="NCBI Taxonomy" id="441959"/>
    <lineage>
        <taxon>Eukaryota</taxon>
        <taxon>Fungi</taxon>
        <taxon>Dikarya</taxon>
        <taxon>Ascomycota</taxon>
        <taxon>Pezizomycotina</taxon>
        <taxon>Eurotiomycetes</taxon>
        <taxon>Eurotiomycetidae</taxon>
        <taxon>Eurotiales</taxon>
        <taxon>Trichocomaceae</taxon>
        <taxon>Talaromyces</taxon>
        <taxon>Talaromyces sect. Talaromyces</taxon>
    </lineage>
</organism>
<dbReference type="STRING" id="441959.B8MLZ7"/>
<name>B8MLZ7_TALSN</name>
<gene>
    <name evidence="2" type="ORF">TSTA_097650</name>
</gene>
<accession>B8MLZ7</accession>
<dbReference type="EMBL" id="EQ962658">
    <property type="protein sequence ID" value="EED13509.1"/>
    <property type="molecule type" value="Genomic_DNA"/>
</dbReference>
<reference evidence="3" key="1">
    <citation type="journal article" date="2015" name="Genome Announc.">
        <title>Genome sequence of the AIDS-associated pathogen Penicillium marneffei (ATCC18224) and its near taxonomic relative Talaromyces stipitatus (ATCC10500).</title>
        <authorList>
            <person name="Nierman W.C."/>
            <person name="Fedorova-Abrams N.D."/>
            <person name="Andrianopoulos A."/>
        </authorList>
    </citation>
    <scope>NUCLEOTIDE SEQUENCE [LARGE SCALE GENOMIC DNA]</scope>
    <source>
        <strain evidence="3">ATCC 10500 / CBS 375.48 / QM 6759 / NRRL 1006</strain>
    </source>
</reference>
<sequence length="124" mass="14240">RGEQFEILSDYMALRYFMTTKRLTARQARWCELYRPGKKNTLADALTWRESTSVDCKKRCMQLMLPKKCLGPSPVKDLLSVVEEEEDREDNNEPPNQGSVELSPMDTTIDVISRVIAANTRSPE</sequence>
<dbReference type="HOGENOM" id="CLU_2135216_0_0_1"/>
<evidence type="ECO:0000313" key="2">
    <source>
        <dbReference type="EMBL" id="EED13509.1"/>
    </source>
</evidence>
<dbReference type="InParanoid" id="B8MLZ7"/>
<evidence type="ECO:0000256" key="1">
    <source>
        <dbReference type="SAM" id="MobiDB-lite"/>
    </source>
</evidence>
<evidence type="ECO:0008006" key="4">
    <source>
        <dbReference type="Google" id="ProtNLM"/>
    </source>
</evidence>
<keyword evidence="3" id="KW-1185">Reference proteome</keyword>
<dbReference type="AlphaFoldDB" id="B8MLZ7"/>
<evidence type="ECO:0000313" key="3">
    <source>
        <dbReference type="Proteomes" id="UP000001745"/>
    </source>
</evidence>
<protein>
    <recommendedName>
        <fullName evidence="4">Reverse transcriptase RNase H-like domain-containing protein</fullName>
    </recommendedName>
</protein>
<dbReference type="Proteomes" id="UP000001745">
    <property type="component" value="Unassembled WGS sequence"/>
</dbReference>